<accession>A0ABW5CX79</accession>
<reference evidence="7" key="1">
    <citation type="journal article" date="2019" name="Int. J. Syst. Evol. Microbiol.">
        <title>The Global Catalogue of Microorganisms (GCM) 10K type strain sequencing project: providing services to taxonomists for standard genome sequencing and annotation.</title>
        <authorList>
            <consortium name="The Broad Institute Genomics Platform"/>
            <consortium name="The Broad Institute Genome Sequencing Center for Infectious Disease"/>
            <person name="Wu L."/>
            <person name="Ma J."/>
        </authorList>
    </citation>
    <scope>NUCLEOTIDE SEQUENCE [LARGE SCALE GENOMIC DNA]</scope>
    <source>
        <strain evidence="7">CGMCC 4.1782</strain>
    </source>
</reference>
<dbReference type="InterPro" id="IPR018060">
    <property type="entry name" value="HTH_AraC"/>
</dbReference>
<dbReference type="Proteomes" id="UP001597374">
    <property type="component" value="Unassembled WGS sequence"/>
</dbReference>
<dbReference type="RefSeq" id="WP_250427496.1">
    <property type="nucleotide sequence ID" value="NZ_JALPRR010000001.1"/>
</dbReference>
<feature type="transmembrane region" description="Helical" evidence="4">
    <location>
        <begin position="20"/>
        <end position="47"/>
    </location>
</feature>
<keyword evidence="1" id="KW-0805">Transcription regulation</keyword>
<keyword evidence="2" id="KW-0238">DNA-binding</keyword>
<dbReference type="Pfam" id="PF12833">
    <property type="entry name" value="HTH_18"/>
    <property type="match status" value="1"/>
</dbReference>
<dbReference type="Gene3D" id="1.10.10.60">
    <property type="entry name" value="Homeodomain-like"/>
    <property type="match status" value="2"/>
</dbReference>
<gene>
    <name evidence="6" type="ORF">ACFSKP_06255</name>
</gene>
<evidence type="ECO:0000313" key="6">
    <source>
        <dbReference type="EMBL" id="MFD2245849.1"/>
    </source>
</evidence>
<feature type="transmembrane region" description="Helical" evidence="4">
    <location>
        <begin position="59"/>
        <end position="78"/>
    </location>
</feature>
<keyword evidence="7" id="KW-1185">Reference proteome</keyword>
<feature type="transmembrane region" description="Helical" evidence="4">
    <location>
        <begin position="98"/>
        <end position="119"/>
    </location>
</feature>
<proteinExistence type="predicted"/>
<protein>
    <submittedName>
        <fullName evidence="6">Helix-turn-helix domain-containing protein</fullName>
    </submittedName>
</protein>
<dbReference type="SUPFAM" id="SSF46689">
    <property type="entry name" value="Homeodomain-like"/>
    <property type="match status" value="1"/>
</dbReference>
<feature type="transmembrane region" description="Helical" evidence="4">
    <location>
        <begin position="140"/>
        <end position="164"/>
    </location>
</feature>
<dbReference type="SMART" id="SM00342">
    <property type="entry name" value="HTH_ARAC"/>
    <property type="match status" value="1"/>
</dbReference>
<evidence type="ECO:0000256" key="2">
    <source>
        <dbReference type="ARBA" id="ARBA00023125"/>
    </source>
</evidence>
<feature type="transmembrane region" description="Helical" evidence="4">
    <location>
        <begin position="170"/>
        <end position="188"/>
    </location>
</feature>
<dbReference type="PROSITE" id="PS01124">
    <property type="entry name" value="HTH_ARAC_FAMILY_2"/>
    <property type="match status" value="1"/>
</dbReference>
<organism evidence="6 7">
    <name type="scientific">Pontibacter ruber</name>
    <dbReference type="NCBI Taxonomy" id="1343895"/>
    <lineage>
        <taxon>Bacteria</taxon>
        <taxon>Pseudomonadati</taxon>
        <taxon>Bacteroidota</taxon>
        <taxon>Cytophagia</taxon>
        <taxon>Cytophagales</taxon>
        <taxon>Hymenobacteraceae</taxon>
        <taxon>Pontibacter</taxon>
    </lineage>
</organism>
<comment type="caution">
    <text evidence="6">The sequence shown here is derived from an EMBL/GenBank/DDBJ whole genome shotgun (WGS) entry which is preliminary data.</text>
</comment>
<dbReference type="EMBL" id="JBHUIM010000001">
    <property type="protein sequence ID" value="MFD2245849.1"/>
    <property type="molecule type" value="Genomic_DNA"/>
</dbReference>
<evidence type="ECO:0000313" key="7">
    <source>
        <dbReference type="Proteomes" id="UP001597374"/>
    </source>
</evidence>
<dbReference type="PANTHER" id="PTHR43280:SF29">
    <property type="entry name" value="ARAC-FAMILY TRANSCRIPTIONAL REGULATOR"/>
    <property type="match status" value="1"/>
</dbReference>
<evidence type="ECO:0000256" key="3">
    <source>
        <dbReference type="ARBA" id="ARBA00023163"/>
    </source>
</evidence>
<dbReference type="InterPro" id="IPR009057">
    <property type="entry name" value="Homeodomain-like_sf"/>
</dbReference>
<evidence type="ECO:0000259" key="5">
    <source>
        <dbReference type="PROSITE" id="PS01124"/>
    </source>
</evidence>
<name>A0ABW5CX79_9BACT</name>
<keyword evidence="3" id="KW-0804">Transcription</keyword>
<feature type="domain" description="HTH araC/xylS-type" evidence="5">
    <location>
        <begin position="218"/>
        <end position="324"/>
    </location>
</feature>
<sequence>MILVFSVNLGYIYLAYEELLVYVPHLAGITVSVAFLYGPLLYFYVAAATGKPVPAKYKLLHLLPFAVHMLLHLPMFLQSAEFKAACMVPVNIPDAVPYLPPAVIVASILMMASLLIYTYTSYQLLQRRSPTEAMPWLKRVLAAFGIFSAFFCIYQVSLFLGMSYYSVLCYGLKFLMAVSMYSLAYVCLTRDSLFAAEQAQLSVAVPAKRAALPASVTRDVLQKLRQHMQQHQPYLDSDFSLTKLAQQLNLSTHLLSQVINEGVGQNFSDFVNSYRIEEAKSLLLHQPETTIIGVAYSSGFNNKVSFNTAFKKATGTTPTDFRRNAGKLAQTA</sequence>
<dbReference type="PROSITE" id="PS00041">
    <property type="entry name" value="HTH_ARAC_FAMILY_1"/>
    <property type="match status" value="1"/>
</dbReference>
<dbReference type="InterPro" id="IPR018062">
    <property type="entry name" value="HTH_AraC-typ_CS"/>
</dbReference>
<evidence type="ECO:0000256" key="4">
    <source>
        <dbReference type="SAM" id="Phobius"/>
    </source>
</evidence>
<keyword evidence="4" id="KW-0472">Membrane</keyword>
<evidence type="ECO:0000256" key="1">
    <source>
        <dbReference type="ARBA" id="ARBA00023015"/>
    </source>
</evidence>
<keyword evidence="4" id="KW-1133">Transmembrane helix</keyword>
<keyword evidence="4" id="KW-0812">Transmembrane</keyword>
<dbReference type="PANTHER" id="PTHR43280">
    <property type="entry name" value="ARAC-FAMILY TRANSCRIPTIONAL REGULATOR"/>
    <property type="match status" value="1"/>
</dbReference>